<proteinExistence type="predicted"/>
<organism evidence="1 2">
    <name type="scientific">Cupriavidus taiwanensis</name>
    <dbReference type="NCBI Taxonomy" id="164546"/>
    <lineage>
        <taxon>Bacteria</taxon>
        <taxon>Pseudomonadati</taxon>
        <taxon>Pseudomonadota</taxon>
        <taxon>Betaproteobacteria</taxon>
        <taxon>Burkholderiales</taxon>
        <taxon>Burkholderiaceae</taxon>
        <taxon>Cupriavidus</taxon>
    </lineage>
</organism>
<geneLocation type="plasmid" evidence="1">
    <name>II</name>
</geneLocation>
<evidence type="ECO:0000313" key="2">
    <source>
        <dbReference type="Proteomes" id="UP000255505"/>
    </source>
</evidence>
<name>A0A375IQC3_9BURK</name>
<evidence type="ECO:0000313" key="1">
    <source>
        <dbReference type="EMBL" id="SPK76866.1"/>
    </source>
</evidence>
<dbReference type="AlphaFoldDB" id="A0A375IQC3"/>
<keyword evidence="1" id="KW-0614">Plasmid</keyword>
<accession>A0A375IQC3</accession>
<sequence>MPKCIGWQGRFHAGLLESSCRYRAACGMAHGRARRMALARPRIVGLEERSAQTTFFAGTIEFSSNQGCVRSGGPGRSGNATFD</sequence>
<dbReference type="Proteomes" id="UP000255505">
    <property type="component" value="Plasmid II"/>
</dbReference>
<dbReference type="EMBL" id="LT991977">
    <property type="protein sequence ID" value="SPK76866.1"/>
    <property type="molecule type" value="Genomic_DNA"/>
</dbReference>
<gene>
    <name evidence="1" type="ORF">CT19425_MP80495</name>
</gene>
<reference evidence="1 2" key="1">
    <citation type="submission" date="2018-01" db="EMBL/GenBank/DDBJ databases">
        <authorList>
            <person name="Gaut B.S."/>
            <person name="Morton B.R."/>
            <person name="Clegg M.T."/>
            <person name="Duvall M.R."/>
        </authorList>
    </citation>
    <scope>NUCLEOTIDE SEQUENCE [LARGE SCALE GENOMIC DNA]</scope>
    <source>
        <strain evidence="1">Cupriavidus taiwanensis LMG 19425</strain>
        <plasmid evidence="2">Plasmid ii</plasmid>
    </source>
</reference>
<protein>
    <submittedName>
        <fullName evidence="1">Uncharacterized protein</fullName>
    </submittedName>
</protein>